<feature type="compositionally biased region" description="Basic residues" evidence="1">
    <location>
        <begin position="327"/>
        <end position="339"/>
    </location>
</feature>
<dbReference type="EMBL" id="JAACJP010000020">
    <property type="protein sequence ID" value="KAF5378346.1"/>
    <property type="molecule type" value="Genomic_DNA"/>
</dbReference>
<gene>
    <name evidence="2" type="ORF">D9615_008766</name>
</gene>
<evidence type="ECO:0000313" key="3">
    <source>
        <dbReference type="Proteomes" id="UP000565441"/>
    </source>
</evidence>
<feature type="compositionally biased region" description="Polar residues" evidence="1">
    <location>
        <begin position="1"/>
        <end position="23"/>
    </location>
</feature>
<feature type="compositionally biased region" description="Polar residues" evidence="1">
    <location>
        <begin position="238"/>
        <end position="248"/>
    </location>
</feature>
<organism evidence="2 3">
    <name type="scientific">Tricholomella constricta</name>
    <dbReference type="NCBI Taxonomy" id="117010"/>
    <lineage>
        <taxon>Eukaryota</taxon>
        <taxon>Fungi</taxon>
        <taxon>Dikarya</taxon>
        <taxon>Basidiomycota</taxon>
        <taxon>Agaricomycotina</taxon>
        <taxon>Agaricomycetes</taxon>
        <taxon>Agaricomycetidae</taxon>
        <taxon>Agaricales</taxon>
        <taxon>Tricholomatineae</taxon>
        <taxon>Lyophyllaceae</taxon>
        <taxon>Tricholomella</taxon>
    </lineage>
</organism>
<evidence type="ECO:0000256" key="1">
    <source>
        <dbReference type="SAM" id="MobiDB-lite"/>
    </source>
</evidence>
<accession>A0A8H5H7G6</accession>
<comment type="caution">
    <text evidence="2">The sequence shown here is derived from an EMBL/GenBank/DDBJ whole genome shotgun (WGS) entry which is preliminary data.</text>
</comment>
<feature type="compositionally biased region" description="Basic and acidic residues" evidence="1">
    <location>
        <begin position="38"/>
        <end position="53"/>
    </location>
</feature>
<sequence>MSTASAAIYHTNQFPGRDGSSSRLEPPKQREHRSSRRKHDESRKPTEHREPKRDRHSHARDREIVPAAQSSMLRSYEAAVEKNDRSRRLERNQPQLTQHSIERTSGKAPNVDVQEMNPPLPTAGSAVPKSHRRRREVPTPVQEYTSIPMVARVDTPVQTHKHHKHRKHHEEHAGQRIAVPAHGPMIQTVDPFHSNRATWASSTAGARWYPQQASAMTGSQHHGQIQRGTSKRYPTFPLPNNQPIQRQPSGKPIEATPFQNISGPASGSAGRTYPFSHQPQHTEPATRRPLWKSLFPNLKLPRLRFPTLFKFNFRRSPSVNNGTASRKLYRKPRVQRRQKKSDAAHGRSAAVAVVAPSSSTGQRISATIQRPRSWFKRTASGSKFIEAL</sequence>
<feature type="region of interest" description="Disordered" evidence="1">
    <location>
        <begin position="1"/>
        <end position="139"/>
    </location>
</feature>
<dbReference type="AlphaFoldDB" id="A0A8H5H7G6"/>
<reference evidence="2 3" key="1">
    <citation type="journal article" date="2020" name="ISME J.">
        <title>Uncovering the hidden diversity of litter-decomposition mechanisms in mushroom-forming fungi.</title>
        <authorList>
            <person name="Floudas D."/>
            <person name="Bentzer J."/>
            <person name="Ahren D."/>
            <person name="Johansson T."/>
            <person name="Persson P."/>
            <person name="Tunlid A."/>
        </authorList>
    </citation>
    <scope>NUCLEOTIDE SEQUENCE [LARGE SCALE GENOMIC DNA]</scope>
    <source>
        <strain evidence="2 3">CBS 661.87</strain>
    </source>
</reference>
<feature type="region of interest" description="Disordered" evidence="1">
    <location>
        <begin position="213"/>
        <end position="286"/>
    </location>
</feature>
<proteinExistence type="predicted"/>
<evidence type="ECO:0000313" key="2">
    <source>
        <dbReference type="EMBL" id="KAF5378346.1"/>
    </source>
</evidence>
<feature type="region of interest" description="Disordered" evidence="1">
    <location>
        <begin position="320"/>
        <end position="355"/>
    </location>
</feature>
<feature type="compositionally biased region" description="Basic and acidic residues" evidence="1">
    <location>
        <begin position="79"/>
        <end position="91"/>
    </location>
</feature>
<dbReference type="Proteomes" id="UP000565441">
    <property type="component" value="Unassembled WGS sequence"/>
</dbReference>
<protein>
    <submittedName>
        <fullName evidence="2">Uncharacterized protein</fullName>
    </submittedName>
</protein>
<feature type="compositionally biased region" description="Polar residues" evidence="1">
    <location>
        <begin position="213"/>
        <end position="228"/>
    </location>
</feature>
<keyword evidence="3" id="KW-1185">Reference proteome</keyword>
<name>A0A8H5H7G6_9AGAR</name>